<evidence type="ECO:0000313" key="1">
    <source>
        <dbReference type="EMBL" id="SEC10846.1"/>
    </source>
</evidence>
<reference evidence="1 2" key="1">
    <citation type="submission" date="2016-10" db="EMBL/GenBank/DDBJ databases">
        <authorList>
            <person name="de Groot N.N."/>
        </authorList>
    </citation>
    <scope>NUCLEOTIDE SEQUENCE [LARGE SCALE GENOMIC DNA]</scope>
    <source>
        <strain evidence="1 2">DSM 10495</strain>
    </source>
</reference>
<dbReference type="Proteomes" id="UP000182652">
    <property type="component" value="Unassembled WGS sequence"/>
</dbReference>
<dbReference type="EMBL" id="FNSN01000003">
    <property type="protein sequence ID" value="SEC10846.1"/>
    <property type="molecule type" value="Genomic_DNA"/>
</dbReference>
<keyword evidence="2" id="KW-1185">Reference proteome</keyword>
<dbReference type="STRING" id="156980.SAMN04489745_2092"/>
<evidence type="ECO:0000313" key="2">
    <source>
        <dbReference type="Proteomes" id="UP000182652"/>
    </source>
</evidence>
<protein>
    <submittedName>
        <fullName evidence="1">Uncharacterized protein</fullName>
    </submittedName>
</protein>
<organism evidence="1 2">
    <name type="scientific">Arthrobacter woluwensis</name>
    <dbReference type="NCBI Taxonomy" id="156980"/>
    <lineage>
        <taxon>Bacteria</taxon>
        <taxon>Bacillati</taxon>
        <taxon>Actinomycetota</taxon>
        <taxon>Actinomycetes</taxon>
        <taxon>Micrococcales</taxon>
        <taxon>Micrococcaceae</taxon>
        <taxon>Arthrobacter</taxon>
    </lineage>
</organism>
<gene>
    <name evidence="1" type="ORF">SAMN04489745_2092</name>
</gene>
<proteinExistence type="predicted"/>
<dbReference type="AlphaFoldDB" id="A0A1H4PTY6"/>
<accession>A0A1H4PTY6</accession>
<name>A0A1H4PTY6_9MICC</name>
<sequence>MLTETREWRCTSSARDVWRVIDAYGSSGIATPGGRGKSYWCIESVEPGKSLLLRAGHLRQGRLWLELSLADLGGECVCRQRVIFLPHHDRSARFHWARLLPFRRSVLRGVGERLNRSVHTPTERRP</sequence>